<comment type="caution">
    <text evidence="1">The sequence shown here is derived from an EMBL/GenBank/DDBJ whole genome shotgun (WGS) entry which is preliminary data.</text>
</comment>
<sequence>MTTRLYHSSKTLAAAAVSSSSSTPFVAPTRNIEICWLNCLFLQSSLNLTIFSPPSIQCEAKT</sequence>
<dbReference type="AlphaFoldDB" id="A0AAV0JNG1"/>
<evidence type="ECO:0000313" key="1">
    <source>
        <dbReference type="EMBL" id="CAI0411017.1"/>
    </source>
</evidence>
<reference evidence="1" key="1">
    <citation type="submission" date="2022-08" db="EMBL/GenBank/DDBJ databases">
        <authorList>
            <person name="Gutierrez-Valencia J."/>
        </authorList>
    </citation>
    <scope>NUCLEOTIDE SEQUENCE</scope>
</reference>
<dbReference type="Proteomes" id="UP001154282">
    <property type="component" value="Unassembled WGS sequence"/>
</dbReference>
<name>A0AAV0JNG1_9ROSI</name>
<dbReference type="EMBL" id="CAMGYJ010000005">
    <property type="protein sequence ID" value="CAI0411017.1"/>
    <property type="molecule type" value="Genomic_DNA"/>
</dbReference>
<evidence type="ECO:0000313" key="2">
    <source>
        <dbReference type="Proteomes" id="UP001154282"/>
    </source>
</evidence>
<protein>
    <submittedName>
        <fullName evidence="1">Uncharacterized protein</fullName>
    </submittedName>
</protein>
<organism evidence="1 2">
    <name type="scientific">Linum tenue</name>
    <dbReference type="NCBI Taxonomy" id="586396"/>
    <lineage>
        <taxon>Eukaryota</taxon>
        <taxon>Viridiplantae</taxon>
        <taxon>Streptophyta</taxon>
        <taxon>Embryophyta</taxon>
        <taxon>Tracheophyta</taxon>
        <taxon>Spermatophyta</taxon>
        <taxon>Magnoliopsida</taxon>
        <taxon>eudicotyledons</taxon>
        <taxon>Gunneridae</taxon>
        <taxon>Pentapetalae</taxon>
        <taxon>rosids</taxon>
        <taxon>fabids</taxon>
        <taxon>Malpighiales</taxon>
        <taxon>Linaceae</taxon>
        <taxon>Linum</taxon>
    </lineage>
</organism>
<accession>A0AAV0JNG1</accession>
<gene>
    <name evidence="1" type="ORF">LITE_LOCUS14986</name>
</gene>
<proteinExistence type="predicted"/>
<keyword evidence="2" id="KW-1185">Reference proteome</keyword>